<feature type="transmembrane region" description="Helical" evidence="7">
    <location>
        <begin position="53"/>
        <end position="73"/>
    </location>
</feature>
<feature type="transmembrane region" description="Helical" evidence="7">
    <location>
        <begin position="136"/>
        <end position="157"/>
    </location>
</feature>
<feature type="compositionally biased region" description="Gly residues" evidence="8">
    <location>
        <begin position="253"/>
        <end position="264"/>
    </location>
</feature>
<evidence type="ECO:0000256" key="8">
    <source>
        <dbReference type="SAM" id="MobiDB-lite"/>
    </source>
</evidence>
<dbReference type="Pfam" id="PF04511">
    <property type="entry name" value="DER1"/>
    <property type="match status" value="1"/>
</dbReference>
<comment type="caution">
    <text evidence="7">Lacks conserved residue(s) required for the propagation of feature annotation.</text>
</comment>
<keyword evidence="3 7" id="KW-0812">Transmembrane</keyword>
<evidence type="ECO:0000256" key="7">
    <source>
        <dbReference type="RuleBase" id="RU363059"/>
    </source>
</evidence>
<accession>A0ABR3JRL2</accession>
<evidence type="ECO:0000256" key="6">
    <source>
        <dbReference type="ARBA" id="ARBA00023136"/>
    </source>
</evidence>
<dbReference type="InterPro" id="IPR007599">
    <property type="entry name" value="DER1"/>
</dbReference>
<dbReference type="SUPFAM" id="SSF144091">
    <property type="entry name" value="Rhomboid-like"/>
    <property type="match status" value="1"/>
</dbReference>
<comment type="function">
    <text evidence="7">May be involved in the degradation of misfolded endoplasmic reticulum (ER) luminal proteins.</text>
</comment>
<dbReference type="EMBL" id="JASNQZ010000004">
    <property type="protein sequence ID" value="KAL0957992.1"/>
    <property type="molecule type" value="Genomic_DNA"/>
</dbReference>
<dbReference type="PANTHER" id="PTHR11009">
    <property type="entry name" value="DER1-LIKE PROTEIN, DERLIN"/>
    <property type="match status" value="1"/>
</dbReference>
<proteinExistence type="inferred from homology"/>
<dbReference type="Proteomes" id="UP001556367">
    <property type="component" value="Unassembled WGS sequence"/>
</dbReference>
<feature type="compositionally biased region" description="Low complexity" evidence="8">
    <location>
        <begin position="241"/>
        <end position="250"/>
    </location>
</feature>
<evidence type="ECO:0000256" key="2">
    <source>
        <dbReference type="ARBA" id="ARBA00008917"/>
    </source>
</evidence>
<gene>
    <name evidence="9" type="ORF">HGRIS_000167</name>
</gene>
<comment type="caution">
    <text evidence="9">The sequence shown here is derived from an EMBL/GenBank/DDBJ whole genome shotgun (WGS) entry which is preliminary data.</text>
</comment>
<evidence type="ECO:0000313" key="10">
    <source>
        <dbReference type="Proteomes" id="UP001556367"/>
    </source>
</evidence>
<organism evidence="9 10">
    <name type="scientific">Hohenbuehelia grisea</name>
    <dbReference type="NCBI Taxonomy" id="104357"/>
    <lineage>
        <taxon>Eukaryota</taxon>
        <taxon>Fungi</taxon>
        <taxon>Dikarya</taxon>
        <taxon>Basidiomycota</taxon>
        <taxon>Agaricomycotina</taxon>
        <taxon>Agaricomycetes</taxon>
        <taxon>Agaricomycetidae</taxon>
        <taxon>Agaricales</taxon>
        <taxon>Pleurotineae</taxon>
        <taxon>Pleurotaceae</taxon>
        <taxon>Hohenbuehelia</taxon>
    </lineage>
</organism>
<keyword evidence="10" id="KW-1185">Reference proteome</keyword>
<evidence type="ECO:0000256" key="4">
    <source>
        <dbReference type="ARBA" id="ARBA00022824"/>
    </source>
</evidence>
<reference evidence="10" key="1">
    <citation type="submission" date="2024-06" db="EMBL/GenBank/DDBJ databases">
        <title>Multi-omics analyses provide insights into the biosynthesis of the anticancer antibiotic pleurotin in Hohenbuehelia grisea.</title>
        <authorList>
            <person name="Weaver J.A."/>
            <person name="Alberti F."/>
        </authorList>
    </citation>
    <scope>NUCLEOTIDE SEQUENCE [LARGE SCALE GENOMIC DNA]</scope>
    <source>
        <strain evidence="10">T-177</strain>
    </source>
</reference>
<comment type="subcellular location">
    <subcellularLocation>
        <location evidence="1 7">Endoplasmic reticulum membrane</location>
        <topology evidence="1 7">Multi-pass membrane protein</topology>
    </subcellularLocation>
</comment>
<feature type="region of interest" description="Disordered" evidence="8">
    <location>
        <begin position="239"/>
        <end position="264"/>
    </location>
</feature>
<name>A0ABR3JRL2_9AGAR</name>
<sequence>MDGFMAEIRKIPPVTRFLCASSLAMTVPVLMQIMSPYKLLFSKPLVVKRLEIWRLYTSFFLGGSGINYLFEFIMLYRTSDQLESGPYVRRSADYAWQLLVACAGIIATSMPLGSALHARPLLVCITYLSSALAPPGAMSSMFGLFTFPVAYMPYIMVGMDLLMAGPGAAAQAAAGAVVGHLWWWGIFGSAAGGQGGVLEAYGRAPGWMRWLVGENGPPPPTGAGANAGEAGGVHVIPPRRAAAASGSSSGTGYNWGSGQRLGSG</sequence>
<protein>
    <recommendedName>
        <fullName evidence="7">Derlin</fullName>
    </recommendedName>
</protein>
<evidence type="ECO:0000256" key="3">
    <source>
        <dbReference type="ARBA" id="ARBA00022692"/>
    </source>
</evidence>
<feature type="transmembrane region" description="Helical" evidence="7">
    <location>
        <begin position="94"/>
        <end position="116"/>
    </location>
</feature>
<evidence type="ECO:0000313" key="9">
    <source>
        <dbReference type="EMBL" id="KAL0957992.1"/>
    </source>
</evidence>
<keyword evidence="4 7" id="KW-0256">Endoplasmic reticulum</keyword>
<dbReference type="InterPro" id="IPR035952">
    <property type="entry name" value="Rhomboid-like_sf"/>
</dbReference>
<evidence type="ECO:0000256" key="5">
    <source>
        <dbReference type="ARBA" id="ARBA00022989"/>
    </source>
</evidence>
<keyword evidence="6 7" id="KW-0472">Membrane</keyword>
<evidence type="ECO:0000256" key="1">
    <source>
        <dbReference type="ARBA" id="ARBA00004477"/>
    </source>
</evidence>
<comment type="similarity">
    <text evidence="2 7">Belongs to the derlin family.</text>
</comment>
<keyword evidence="5 7" id="KW-1133">Transmembrane helix</keyword>